<evidence type="ECO:0000313" key="7">
    <source>
        <dbReference type="EMBL" id="UJF33058.1"/>
    </source>
</evidence>
<organism evidence="7 8">
    <name type="scientific">Paenibacillus hexagrammi</name>
    <dbReference type="NCBI Taxonomy" id="2908839"/>
    <lineage>
        <taxon>Bacteria</taxon>
        <taxon>Bacillati</taxon>
        <taxon>Bacillota</taxon>
        <taxon>Bacilli</taxon>
        <taxon>Bacillales</taxon>
        <taxon>Paenibacillaceae</taxon>
        <taxon>Paenibacillus</taxon>
    </lineage>
</organism>
<evidence type="ECO:0000259" key="5">
    <source>
        <dbReference type="Pfam" id="PF04198"/>
    </source>
</evidence>
<evidence type="ECO:0000256" key="1">
    <source>
        <dbReference type="ARBA" id="ARBA00010466"/>
    </source>
</evidence>
<keyword evidence="8" id="KW-1185">Reference proteome</keyword>
<dbReference type="PANTHER" id="PTHR34294:SF5">
    <property type="entry name" value="CENTRAL GLYCOLYTIC GENES REGULATOR"/>
    <property type="match status" value="1"/>
</dbReference>
<dbReference type="InterPro" id="IPR037171">
    <property type="entry name" value="NagB/RpiA_transferase-like"/>
</dbReference>
<evidence type="ECO:0000256" key="4">
    <source>
        <dbReference type="ARBA" id="ARBA00023163"/>
    </source>
</evidence>
<name>A0ABY3SHT8_9BACL</name>
<reference evidence="7 8" key="1">
    <citation type="journal article" date="2024" name="Int. J. Syst. Evol. Microbiol.">
        <title>Paenibacillus hexagrammi sp. nov., a novel bacterium isolated from the gut content of Hexagrammos agrammus.</title>
        <authorList>
            <person name="Jung H.K."/>
            <person name="Kim D.G."/>
            <person name="Zin H."/>
            <person name="Park J."/>
            <person name="Jung H."/>
            <person name="Kim Y.O."/>
            <person name="Kong H.J."/>
            <person name="Kim J.W."/>
            <person name="Kim Y.S."/>
        </authorList>
    </citation>
    <scope>NUCLEOTIDE SEQUENCE [LARGE SCALE GENOMIC DNA]</scope>
    <source>
        <strain evidence="7 8">YPD9-1</strain>
    </source>
</reference>
<evidence type="ECO:0000256" key="2">
    <source>
        <dbReference type="ARBA" id="ARBA00023015"/>
    </source>
</evidence>
<dbReference type="Proteomes" id="UP001649230">
    <property type="component" value="Chromosome"/>
</dbReference>
<dbReference type="Gene3D" id="1.10.10.10">
    <property type="entry name" value="Winged helix-like DNA-binding domain superfamily/Winged helix DNA-binding domain"/>
    <property type="match status" value="1"/>
</dbReference>
<dbReference type="InterPro" id="IPR036390">
    <property type="entry name" value="WH_DNA-bd_sf"/>
</dbReference>
<feature type="domain" description="Sugar-binding" evidence="5">
    <location>
        <begin position="92"/>
        <end position="337"/>
    </location>
</feature>
<evidence type="ECO:0000259" key="6">
    <source>
        <dbReference type="Pfam" id="PF21715"/>
    </source>
</evidence>
<accession>A0ABY3SHT8</accession>
<dbReference type="InterPro" id="IPR048715">
    <property type="entry name" value="CggR_N"/>
</dbReference>
<dbReference type="InterPro" id="IPR051054">
    <property type="entry name" value="SorC_transcr_regulators"/>
</dbReference>
<protein>
    <submittedName>
        <fullName evidence="7">Sugar-binding domain-containing protein</fullName>
    </submittedName>
</protein>
<keyword evidence="3" id="KW-0238">DNA-binding</keyword>
<dbReference type="InterPro" id="IPR007324">
    <property type="entry name" value="Sugar-bd_dom_put"/>
</dbReference>
<dbReference type="InterPro" id="IPR036388">
    <property type="entry name" value="WH-like_DNA-bd_sf"/>
</dbReference>
<dbReference type="Gene3D" id="3.40.50.1360">
    <property type="match status" value="1"/>
</dbReference>
<dbReference type="SUPFAM" id="SSF46785">
    <property type="entry name" value="Winged helix' DNA-binding domain"/>
    <property type="match status" value="1"/>
</dbReference>
<dbReference type="EMBL" id="CP090978">
    <property type="protein sequence ID" value="UJF33058.1"/>
    <property type="molecule type" value="Genomic_DNA"/>
</dbReference>
<proteinExistence type="inferred from homology"/>
<dbReference type="SUPFAM" id="SSF100950">
    <property type="entry name" value="NagB/RpiA/CoA transferase-like"/>
    <property type="match status" value="1"/>
</dbReference>
<dbReference type="PANTHER" id="PTHR34294">
    <property type="entry name" value="TRANSCRIPTIONAL REGULATOR-RELATED"/>
    <property type="match status" value="1"/>
</dbReference>
<keyword evidence="2" id="KW-0805">Transcription regulation</keyword>
<keyword evidence="4" id="KW-0804">Transcription</keyword>
<feature type="domain" description="CggR N-terminal DNA binding" evidence="6">
    <location>
        <begin position="18"/>
        <end position="87"/>
    </location>
</feature>
<sequence length="345" mass="37776">MREILDIQKQLLPDLMDVMKKRYSILRHILVSGVVGRRTLASSLDMTERVLRGEVDFLKEQGLLETDASGMKISESGRQLLEKMEPLIKVAFGLTDLEERIAEAFGLIHVVVVPGDSDNSSFTKKELGRAGAAALRKFVVKDDVIAVTGGSTMAQVAHHMSISSRMKGSWFVPARGGLGESVDMQANTIASTMAKKTGGKYRLLHVPDHLGEEAYQTLMQDPQIQEVVDVVRKCRIVVHGIGDAMVMARRRKVDQDTTRSLQAEGALAEAFGYYFDRQGNVVHKMPTVGLRLDDIQKTEVVIGVAGGKSKGEAIASVLRHGQEDVLVTDEAAALEMMKHAVSRPS</sequence>
<comment type="similarity">
    <text evidence="1">Belongs to the SorC transcriptional regulatory family.</text>
</comment>
<dbReference type="Pfam" id="PF04198">
    <property type="entry name" value="Sugar-bind"/>
    <property type="match status" value="1"/>
</dbReference>
<evidence type="ECO:0000313" key="8">
    <source>
        <dbReference type="Proteomes" id="UP001649230"/>
    </source>
</evidence>
<evidence type="ECO:0000256" key="3">
    <source>
        <dbReference type="ARBA" id="ARBA00023125"/>
    </source>
</evidence>
<gene>
    <name evidence="7" type="ORF">L0M14_26400</name>
</gene>
<dbReference type="RefSeq" id="WP_235119400.1">
    <property type="nucleotide sequence ID" value="NZ_CP090978.1"/>
</dbReference>
<dbReference type="Pfam" id="PF21715">
    <property type="entry name" value="CggR_N"/>
    <property type="match status" value="1"/>
</dbReference>